<dbReference type="Proteomes" id="UP000186216">
    <property type="component" value="Unassembled WGS sequence"/>
</dbReference>
<dbReference type="EMBL" id="FTOU01000008">
    <property type="protein sequence ID" value="SIS90550.1"/>
    <property type="molecule type" value="Genomic_DNA"/>
</dbReference>
<dbReference type="AlphaFoldDB" id="A0AA46A612"/>
<comment type="caution">
    <text evidence="1">The sequence shown here is derived from an EMBL/GenBank/DDBJ whole genome shotgun (WGS) entry which is preliminary data.</text>
</comment>
<accession>A0AA46A612</accession>
<gene>
    <name evidence="1" type="ORF">SAMN05421772_10867</name>
</gene>
<name>A0AA46A612_9RHOB</name>
<reference evidence="1 2" key="1">
    <citation type="submission" date="2017-01" db="EMBL/GenBank/DDBJ databases">
        <authorList>
            <person name="Varghese N."/>
            <person name="Submissions S."/>
        </authorList>
    </citation>
    <scope>NUCLEOTIDE SEQUENCE [LARGE SCALE GENOMIC DNA]</scope>
    <source>
        <strain evidence="1 2">DSM 18447</strain>
    </source>
</reference>
<evidence type="ECO:0000313" key="1">
    <source>
        <dbReference type="EMBL" id="SIS90550.1"/>
    </source>
</evidence>
<evidence type="ECO:0000313" key="2">
    <source>
        <dbReference type="Proteomes" id="UP000186216"/>
    </source>
</evidence>
<proteinExistence type="predicted"/>
<sequence>MGAGRGKSYPAVTTLPGNHYRYSAHFLAGLRGPLDKWWYVRGAEVS</sequence>
<organism evidence="1 2">
    <name type="scientific">Paracoccus saliphilus</name>
    <dbReference type="NCBI Taxonomy" id="405559"/>
    <lineage>
        <taxon>Bacteria</taxon>
        <taxon>Pseudomonadati</taxon>
        <taxon>Pseudomonadota</taxon>
        <taxon>Alphaproteobacteria</taxon>
        <taxon>Rhodobacterales</taxon>
        <taxon>Paracoccaceae</taxon>
        <taxon>Paracoccus</taxon>
    </lineage>
</organism>
<protein>
    <submittedName>
        <fullName evidence="1">Uncharacterized protein</fullName>
    </submittedName>
</protein>